<name>A0A6V7XF47_MELEN</name>
<feature type="compositionally biased region" description="Polar residues" evidence="1">
    <location>
        <begin position="19"/>
        <end position="29"/>
    </location>
</feature>
<dbReference type="EMBL" id="CAJEWN010001487">
    <property type="protein sequence ID" value="CAD2197851.1"/>
    <property type="molecule type" value="Genomic_DNA"/>
</dbReference>
<feature type="region of interest" description="Disordered" evidence="1">
    <location>
        <begin position="1"/>
        <end position="31"/>
    </location>
</feature>
<organism evidence="2 3">
    <name type="scientific">Meloidogyne enterolobii</name>
    <name type="common">Root-knot nematode worm</name>
    <name type="synonym">Meloidogyne mayaguensis</name>
    <dbReference type="NCBI Taxonomy" id="390850"/>
    <lineage>
        <taxon>Eukaryota</taxon>
        <taxon>Metazoa</taxon>
        <taxon>Ecdysozoa</taxon>
        <taxon>Nematoda</taxon>
        <taxon>Chromadorea</taxon>
        <taxon>Rhabditida</taxon>
        <taxon>Tylenchina</taxon>
        <taxon>Tylenchomorpha</taxon>
        <taxon>Tylenchoidea</taxon>
        <taxon>Meloidogynidae</taxon>
        <taxon>Meloidogyninae</taxon>
        <taxon>Meloidogyne</taxon>
    </lineage>
</organism>
<accession>A0A6V7XF47</accession>
<evidence type="ECO:0000313" key="3">
    <source>
        <dbReference type="Proteomes" id="UP000580250"/>
    </source>
</evidence>
<dbReference type="Proteomes" id="UP000580250">
    <property type="component" value="Unassembled WGS sequence"/>
</dbReference>
<gene>
    <name evidence="2" type="ORF">MENT_LOCUS51128</name>
</gene>
<sequence length="69" mass="7878">MSQINTTDKPPPSSPLIKPQQSPSPTPSGKNIKRFRAAHASFRLRMLHEQNAPVRKIEPVCFEVYIFFN</sequence>
<evidence type="ECO:0000313" key="2">
    <source>
        <dbReference type="EMBL" id="CAD2197851.1"/>
    </source>
</evidence>
<protein>
    <submittedName>
        <fullName evidence="2">Uncharacterized protein</fullName>
    </submittedName>
</protein>
<evidence type="ECO:0000256" key="1">
    <source>
        <dbReference type="SAM" id="MobiDB-lite"/>
    </source>
</evidence>
<comment type="caution">
    <text evidence="2">The sequence shown here is derived from an EMBL/GenBank/DDBJ whole genome shotgun (WGS) entry which is preliminary data.</text>
</comment>
<reference evidence="2 3" key="1">
    <citation type="submission" date="2020-08" db="EMBL/GenBank/DDBJ databases">
        <authorList>
            <person name="Koutsovoulos G."/>
            <person name="Danchin GJ E."/>
        </authorList>
    </citation>
    <scope>NUCLEOTIDE SEQUENCE [LARGE SCALE GENOMIC DNA]</scope>
</reference>
<dbReference type="AlphaFoldDB" id="A0A6V7XF47"/>
<proteinExistence type="predicted"/>